<dbReference type="AlphaFoldDB" id="A0A9E2NZG5"/>
<dbReference type="InterPro" id="IPR016071">
    <property type="entry name" value="Staphylococal_nuclease_OB-fold"/>
</dbReference>
<feature type="signal peptide" evidence="4">
    <location>
        <begin position="1"/>
        <end position="29"/>
    </location>
</feature>
<proteinExistence type="predicted"/>
<dbReference type="InterPro" id="IPR002071">
    <property type="entry name" value="Thermonucl_AS"/>
</dbReference>
<organism evidence="6 7">
    <name type="scientific">Candidatus Treponema excrementipullorum</name>
    <dbReference type="NCBI Taxonomy" id="2838768"/>
    <lineage>
        <taxon>Bacteria</taxon>
        <taxon>Pseudomonadati</taxon>
        <taxon>Spirochaetota</taxon>
        <taxon>Spirochaetia</taxon>
        <taxon>Spirochaetales</taxon>
        <taxon>Treponemataceae</taxon>
        <taxon>Treponema</taxon>
    </lineage>
</organism>
<name>A0A9E2NZG5_9SPIR</name>
<dbReference type="Gene3D" id="2.40.50.90">
    <property type="match status" value="1"/>
</dbReference>
<keyword evidence="3" id="KW-0378">Hydrolase</keyword>
<reference evidence="6" key="2">
    <citation type="submission" date="2021-04" db="EMBL/GenBank/DDBJ databases">
        <authorList>
            <person name="Gilroy R."/>
        </authorList>
    </citation>
    <scope>NUCLEOTIDE SEQUENCE</scope>
    <source>
        <strain evidence="6">Gambia15-2214</strain>
    </source>
</reference>
<dbReference type="PANTHER" id="PTHR12302">
    <property type="entry name" value="EBNA2 BINDING PROTEIN P100"/>
    <property type="match status" value="1"/>
</dbReference>
<evidence type="ECO:0000256" key="2">
    <source>
        <dbReference type="ARBA" id="ARBA00022759"/>
    </source>
</evidence>
<sequence length="184" mass="21588">MNNIMKIKRKVKKLLVLPLFASLFFSCTAFFPTEQETGYSAIITSVIDGDTVTIRFNTDILPSGCNRTEKVRLIGINTPELTINPPEYYAKEARDFLNQYYLTPIIVKFDSVSDRRDRYGRLLAYIYDDTSFDSINWRILYYGYGYFYGLFAFEAEKMEEFKIAETDARINKRGLWNELYTEKN</sequence>
<dbReference type="GO" id="GO:0004519">
    <property type="term" value="F:endonuclease activity"/>
    <property type="evidence" value="ECO:0007669"/>
    <property type="project" value="UniProtKB-KW"/>
</dbReference>
<evidence type="ECO:0000313" key="7">
    <source>
        <dbReference type="Proteomes" id="UP000823914"/>
    </source>
</evidence>
<accession>A0A9E2NZG5</accession>
<keyword evidence="4" id="KW-0732">Signal</keyword>
<dbReference type="PANTHER" id="PTHR12302:SF3">
    <property type="entry name" value="SERINE_THREONINE-PROTEIN KINASE 31"/>
    <property type="match status" value="1"/>
</dbReference>
<feature type="chain" id="PRO_5039022783" evidence="4">
    <location>
        <begin position="30"/>
        <end position="184"/>
    </location>
</feature>
<dbReference type="GO" id="GO:0003676">
    <property type="term" value="F:nucleic acid binding"/>
    <property type="evidence" value="ECO:0007669"/>
    <property type="project" value="InterPro"/>
</dbReference>
<protein>
    <submittedName>
        <fullName evidence="6">Thermonuclease family protein</fullName>
    </submittedName>
</protein>
<reference evidence="6" key="1">
    <citation type="journal article" date="2021" name="PeerJ">
        <title>Extensive microbial diversity within the chicken gut microbiome revealed by metagenomics and culture.</title>
        <authorList>
            <person name="Gilroy R."/>
            <person name="Ravi A."/>
            <person name="Getino M."/>
            <person name="Pursley I."/>
            <person name="Horton D.L."/>
            <person name="Alikhan N.F."/>
            <person name="Baker D."/>
            <person name="Gharbi K."/>
            <person name="Hall N."/>
            <person name="Watson M."/>
            <person name="Adriaenssens E.M."/>
            <person name="Foster-Nyarko E."/>
            <person name="Jarju S."/>
            <person name="Secka A."/>
            <person name="Antonio M."/>
            <person name="Oren A."/>
            <person name="Chaudhuri R.R."/>
            <person name="La Ragione R."/>
            <person name="Hildebrand F."/>
            <person name="Pallen M.J."/>
        </authorList>
    </citation>
    <scope>NUCLEOTIDE SEQUENCE</scope>
    <source>
        <strain evidence="6">Gambia15-2214</strain>
    </source>
</reference>
<dbReference type="EMBL" id="JAHLFV010000163">
    <property type="protein sequence ID" value="MBU3850265.1"/>
    <property type="molecule type" value="Genomic_DNA"/>
</dbReference>
<evidence type="ECO:0000256" key="3">
    <source>
        <dbReference type="ARBA" id="ARBA00022801"/>
    </source>
</evidence>
<dbReference type="GO" id="GO:0016787">
    <property type="term" value="F:hydrolase activity"/>
    <property type="evidence" value="ECO:0007669"/>
    <property type="project" value="UniProtKB-KW"/>
</dbReference>
<dbReference type="Proteomes" id="UP000823914">
    <property type="component" value="Unassembled WGS sequence"/>
</dbReference>
<dbReference type="InterPro" id="IPR035437">
    <property type="entry name" value="SNase_OB-fold_sf"/>
</dbReference>
<dbReference type="PROSITE" id="PS51257">
    <property type="entry name" value="PROKAR_LIPOPROTEIN"/>
    <property type="match status" value="1"/>
</dbReference>
<dbReference type="PROSITE" id="PS50830">
    <property type="entry name" value="TNASE_3"/>
    <property type="match status" value="1"/>
</dbReference>
<evidence type="ECO:0000313" key="6">
    <source>
        <dbReference type="EMBL" id="MBU3850265.1"/>
    </source>
</evidence>
<dbReference type="Pfam" id="PF00565">
    <property type="entry name" value="SNase"/>
    <property type="match status" value="1"/>
</dbReference>
<dbReference type="SMART" id="SM00318">
    <property type="entry name" value="SNc"/>
    <property type="match status" value="1"/>
</dbReference>
<dbReference type="PROSITE" id="PS01284">
    <property type="entry name" value="TNASE_2"/>
    <property type="match status" value="1"/>
</dbReference>
<evidence type="ECO:0000259" key="5">
    <source>
        <dbReference type="PROSITE" id="PS50830"/>
    </source>
</evidence>
<keyword evidence="2" id="KW-0255">Endonuclease</keyword>
<dbReference type="SUPFAM" id="SSF50199">
    <property type="entry name" value="Staphylococcal nuclease"/>
    <property type="match status" value="1"/>
</dbReference>
<gene>
    <name evidence="6" type="ORF">IAA16_06840</name>
</gene>
<keyword evidence="1" id="KW-0540">Nuclease</keyword>
<feature type="domain" description="TNase-like" evidence="5">
    <location>
        <begin position="37"/>
        <end position="178"/>
    </location>
</feature>
<evidence type="ECO:0000256" key="4">
    <source>
        <dbReference type="SAM" id="SignalP"/>
    </source>
</evidence>
<evidence type="ECO:0000256" key="1">
    <source>
        <dbReference type="ARBA" id="ARBA00022722"/>
    </source>
</evidence>
<comment type="caution">
    <text evidence="6">The sequence shown here is derived from an EMBL/GenBank/DDBJ whole genome shotgun (WGS) entry which is preliminary data.</text>
</comment>